<accession>A0ABQ5V495</accession>
<reference evidence="3" key="2">
    <citation type="submission" date="2023-01" db="EMBL/GenBank/DDBJ databases">
        <title>Draft genome sequence of Algimonas porphyrae strain NBRC 108216.</title>
        <authorList>
            <person name="Sun Q."/>
            <person name="Mori K."/>
        </authorList>
    </citation>
    <scope>NUCLEOTIDE SEQUENCE</scope>
    <source>
        <strain evidence="3">NBRC 108216</strain>
    </source>
</reference>
<evidence type="ECO:0000259" key="2">
    <source>
        <dbReference type="PROSITE" id="PS50110"/>
    </source>
</evidence>
<dbReference type="Pfam" id="PF00072">
    <property type="entry name" value="Response_reg"/>
    <property type="match status" value="1"/>
</dbReference>
<protein>
    <submittedName>
        <fullName evidence="3">Response regulator</fullName>
    </submittedName>
</protein>
<proteinExistence type="predicted"/>
<sequence length="125" mass="13488">MTPVFTGNVLIVEDNFIIAMDTQELVADLGATSSQVANSCNDALALLDEGCFTAAILDFNLSDETSVRIADALEERDIPFVFATGYSDASVLPERYRDTVMLKKPYLQDDIRAAFAALKDSGADG</sequence>
<dbReference type="SMART" id="SM00448">
    <property type="entry name" value="REC"/>
    <property type="match status" value="1"/>
</dbReference>
<keyword evidence="4" id="KW-1185">Reference proteome</keyword>
<dbReference type="InterPro" id="IPR011006">
    <property type="entry name" value="CheY-like_superfamily"/>
</dbReference>
<dbReference type="Gene3D" id="3.40.50.2300">
    <property type="match status" value="1"/>
</dbReference>
<name>A0ABQ5V495_9PROT</name>
<evidence type="ECO:0000256" key="1">
    <source>
        <dbReference type="PROSITE-ProRule" id="PRU00169"/>
    </source>
</evidence>
<dbReference type="PROSITE" id="PS50110">
    <property type="entry name" value="RESPONSE_REGULATORY"/>
    <property type="match status" value="1"/>
</dbReference>
<dbReference type="InterPro" id="IPR001789">
    <property type="entry name" value="Sig_transdc_resp-reg_receiver"/>
</dbReference>
<feature type="domain" description="Response regulatory" evidence="2">
    <location>
        <begin position="8"/>
        <end position="118"/>
    </location>
</feature>
<dbReference type="Proteomes" id="UP001161390">
    <property type="component" value="Unassembled WGS sequence"/>
</dbReference>
<dbReference type="RefSeq" id="WP_284372299.1">
    <property type="nucleotide sequence ID" value="NZ_BSNJ01000004.1"/>
</dbReference>
<dbReference type="EMBL" id="BSNJ01000004">
    <property type="protein sequence ID" value="GLQ21097.1"/>
    <property type="molecule type" value="Genomic_DNA"/>
</dbReference>
<gene>
    <name evidence="3" type="ORF">GCM10007854_20520</name>
</gene>
<evidence type="ECO:0000313" key="3">
    <source>
        <dbReference type="EMBL" id="GLQ21097.1"/>
    </source>
</evidence>
<reference evidence="3" key="1">
    <citation type="journal article" date="2014" name="Int. J. Syst. Evol. Microbiol.">
        <title>Complete genome of a new Firmicutes species belonging to the dominant human colonic microbiota ('Ruminococcus bicirculans') reveals two chromosomes and a selective capacity to utilize plant glucans.</title>
        <authorList>
            <consortium name="NISC Comparative Sequencing Program"/>
            <person name="Wegmann U."/>
            <person name="Louis P."/>
            <person name="Goesmann A."/>
            <person name="Henrissat B."/>
            <person name="Duncan S.H."/>
            <person name="Flint H.J."/>
        </authorList>
    </citation>
    <scope>NUCLEOTIDE SEQUENCE</scope>
    <source>
        <strain evidence="3">NBRC 108216</strain>
    </source>
</reference>
<dbReference type="SUPFAM" id="SSF52172">
    <property type="entry name" value="CheY-like"/>
    <property type="match status" value="1"/>
</dbReference>
<keyword evidence="1" id="KW-0597">Phosphoprotein</keyword>
<feature type="modified residue" description="4-aspartylphosphate" evidence="1">
    <location>
        <position position="58"/>
    </location>
</feature>
<comment type="caution">
    <text evidence="3">The sequence shown here is derived from an EMBL/GenBank/DDBJ whole genome shotgun (WGS) entry which is preliminary data.</text>
</comment>
<evidence type="ECO:0000313" key="4">
    <source>
        <dbReference type="Proteomes" id="UP001161390"/>
    </source>
</evidence>
<organism evidence="3 4">
    <name type="scientific">Algimonas porphyrae</name>
    <dbReference type="NCBI Taxonomy" id="1128113"/>
    <lineage>
        <taxon>Bacteria</taxon>
        <taxon>Pseudomonadati</taxon>
        <taxon>Pseudomonadota</taxon>
        <taxon>Alphaproteobacteria</taxon>
        <taxon>Maricaulales</taxon>
        <taxon>Robiginitomaculaceae</taxon>
        <taxon>Algimonas</taxon>
    </lineage>
</organism>